<comment type="similarity">
    <text evidence="1">Belongs to the LysR transcriptional regulatory family.</text>
</comment>
<dbReference type="Proteomes" id="UP000190667">
    <property type="component" value="Unassembled WGS sequence"/>
</dbReference>
<evidence type="ECO:0000259" key="5">
    <source>
        <dbReference type="PROSITE" id="PS50931"/>
    </source>
</evidence>
<dbReference type="AlphaFoldDB" id="A0A1S8YGP2"/>
<dbReference type="InterPro" id="IPR005119">
    <property type="entry name" value="LysR_subst-bd"/>
</dbReference>
<sequence length="306" mass="33186">MKLDDMQAFIALVELQSTQQAAAHLGLTQPAVTRRVQNLEQALNVTLLDRQTKPLTPTSVGLQVYRQCLRIAQEVRNLQHQVASDNLPHGALNIGLPYVLSDGGVLGALSRLQQRYPDLKPQIRSGWGRDLLRQLQQRALDAALLLFPASQHFSGILHASSLGDVELAIVVAADAARKPKTLAESAQYGWVLNPDGCGFRASVMRALEDRGVPLRLNAEVQGSALQLAFIAEGRGLGIMPLSVVKKARQRFPLSVLSLRDFKPHTQLWLVHPSLTASQQAAMTLFGNQLAAEFRGGASAHLNGAGL</sequence>
<dbReference type="SUPFAM" id="SSF46785">
    <property type="entry name" value="Winged helix' DNA-binding domain"/>
    <property type="match status" value="1"/>
</dbReference>
<dbReference type="STRING" id="1926881.BTJ39_19145"/>
<dbReference type="PANTHER" id="PTHR30126">
    <property type="entry name" value="HTH-TYPE TRANSCRIPTIONAL REGULATOR"/>
    <property type="match status" value="1"/>
</dbReference>
<dbReference type="Gene3D" id="3.40.190.10">
    <property type="entry name" value="Periplasmic binding protein-like II"/>
    <property type="match status" value="2"/>
</dbReference>
<dbReference type="PROSITE" id="PS50931">
    <property type="entry name" value="HTH_LYSR"/>
    <property type="match status" value="1"/>
</dbReference>
<dbReference type="CDD" id="cd05466">
    <property type="entry name" value="PBP2_LTTR_substrate"/>
    <property type="match status" value="1"/>
</dbReference>
<keyword evidence="3" id="KW-0238">DNA-binding</keyword>
<feature type="domain" description="HTH lysR-type" evidence="5">
    <location>
        <begin position="1"/>
        <end position="58"/>
    </location>
</feature>
<dbReference type="PANTHER" id="PTHR30126:SF39">
    <property type="entry name" value="HTH-TYPE TRANSCRIPTIONAL REGULATOR CYSL"/>
    <property type="match status" value="1"/>
</dbReference>
<evidence type="ECO:0000256" key="2">
    <source>
        <dbReference type="ARBA" id="ARBA00023015"/>
    </source>
</evidence>
<name>A0A1S8YGP2_9GAMM</name>
<dbReference type="RefSeq" id="WP_078004320.1">
    <property type="nucleotide sequence ID" value="NZ_MRUL01000017.1"/>
</dbReference>
<evidence type="ECO:0000256" key="1">
    <source>
        <dbReference type="ARBA" id="ARBA00009437"/>
    </source>
</evidence>
<dbReference type="Gene3D" id="1.10.10.10">
    <property type="entry name" value="Winged helix-like DNA-binding domain superfamily/Winged helix DNA-binding domain"/>
    <property type="match status" value="1"/>
</dbReference>
<proteinExistence type="inferred from homology"/>
<dbReference type="InterPro" id="IPR036388">
    <property type="entry name" value="WH-like_DNA-bd_sf"/>
</dbReference>
<dbReference type="GO" id="GO:0003700">
    <property type="term" value="F:DNA-binding transcription factor activity"/>
    <property type="evidence" value="ECO:0007669"/>
    <property type="project" value="InterPro"/>
</dbReference>
<dbReference type="OrthoDB" id="9815174at2"/>
<keyword evidence="7" id="KW-1185">Reference proteome</keyword>
<keyword evidence="2" id="KW-0805">Transcription regulation</keyword>
<dbReference type="SUPFAM" id="SSF53850">
    <property type="entry name" value="Periplasmic binding protein-like II"/>
    <property type="match status" value="1"/>
</dbReference>
<dbReference type="InterPro" id="IPR000847">
    <property type="entry name" value="LysR_HTH_N"/>
</dbReference>
<evidence type="ECO:0000256" key="4">
    <source>
        <dbReference type="ARBA" id="ARBA00023163"/>
    </source>
</evidence>
<reference evidence="6 7" key="1">
    <citation type="submission" date="2016-12" db="EMBL/GenBank/DDBJ databases">
        <title>Izhakiella australiana sp. nov. of genus Izhakiella isolated from Australian desert.</title>
        <authorList>
            <person name="Ji M."/>
        </authorList>
    </citation>
    <scope>NUCLEOTIDE SEQUENCE [LARGE SCALE GENOMIC DNA]</scope>
    <source>
        <strain evidence="6 7">D4N98</strain>
    </source>
</reference>
<keyword evidence="4" id="KW-0804">Transcription</keyword>
<dbReference type="EMBL" id="MRUL01000017">
    <property type="protein sequence ID" value="OON38082.1"/>
    <property type="molecule type" value="Genomic_DNA"/>
</dbReference>
<comment type="caution">
    <text evidence="6">The sequence shown here is derived from an EMBL/GenBank/DDBJ whole genome shotgun (WGS) entry which is preliminary data.</text>
</comment>
<gene>
    <name evidence="6" type="ORF">BTJ39_19145</name>
</gene>
<dbReference type="Pfam" id="PF00126">
    <property type="entry name" value="HTH_1"/>
    <property type="match status" value="1"/>
</dbReference>
<dbReference type="GO" id="GO:0000976">
    <property type="term" value="F:transcription cis-regulatory region binding"/>
    <property type="evidence" value="ECO:0007669"/>
    <property type="project" value="TreeGrafter"/>
</dbReference>
<evidence type="ECO:0000313" key="6">
    <source>
        <dbReference type="EMBL" id="OON38082.1"/>
    </source>
</evidence>
<organism evidence="6 7">
    <name type="scientific">Izhakiella australiensis</name>
    <dbReference type="NCBI Taxonomy" id="1926881"/>
    <lineage>
        <taxon>Bacteria</taxon>
        <taxon>Pseudomonadati</taxon>
        <taxon>Pseudomonadota</taxon>
        <taxon>Gammaproteobacteria</taxon>
        <taxon>Enterobacterales</taxon>
        <taxon>Erwiniaceae</taxon>
        <taxon>Izhakiella</taxon>
    </lineage>
</organism>
<dbReference type="InterPro" id="IPR036390">
    <property type="entry name" value="WH_DNA-bd_sf"/>
</dbReference>
<protein>
    <submittedName>
        <fullName evidence="6">LysR family transcriptional regulator</fullName>
    </submittedName>
</protein>
<dbReference type="PRINTS" id="PR00039">
    <property type="entry name" value="HTHLYSR"/>
</dbReference>
<dbReference type="FunFam" id="1.10.10.10:FF:000001">
    <property type="entry name" value="LysR family transcriptional regulator"/>
    <property type="match status" value="1"/>
</dbReference>
<dbReference type="Pfam" id="PF03466">
    <property type="entry name" value="LysR_substrate"/>
    <property type="match status" value="1"/>
</dbReference>
<evidence type="ECO:0000256" key="3">
    <source>
        <dbReference type="ARBA" id="ARBA00023125"/>
    </source>
</evidence>
<evidence type="ECO:0000313" key="7">
    <source>
        <dbReference type="Proteomes" id="UP000190667"/>
    </source>
</evidence>
<accession>A0A1S8YGP2</accession>